<proteinExistence type="predicted"/>
<comment type="caution">
    <text evidence="3">Lacks conserved residue(s) required for the propagation of feature annotation.</text>
</comment>
<dbReference type="Proteomes" id="UP000245839">
    <property type="component" value="Unassembled WGS sequence"/>
</dbReference>
<feature type="domain" description="Response regulatory" evidence="4">
    <location>
        <begin position="1"/>
        <end position="45"/>
    </location>
</feature>
<name>A0A2Y9ADP1_9RHOB</name>
<dbReference type="InterPro" id="IPR001789">
    <property type="entry name" value="Sig_transdc_resp-reg_receiver"/>
</dbReference>
<dbReference type="OrthoDB" id="9800897at2"/>
<organism evidence="6 8">
    <name type="scientific">Jannaschia seohaensis</name>
    <dbReference type="NCBI Taxonomy" id="475081"/>
    <lineage>
        <taxon>Bacteria</taxon>
        <taxon>Pseudomonadati</taxon>
        <taxon>Pseudomonadota</taxon>
        <taxon>Alphaproteobacteria</taxon>
        <taxon>Rhodobacterales</taxon>
        <taxon>Roseobacteraceae</taxon>
        <taxon>Jannaschia</taxon>
    </lineage>
</organism>
<dbReference type="PANTHER" id="PTHR45339">
    <property type="entry name" value="HYBRID SIGNAL TRANSDUCTION HISTIDINE KINASE J"/>
    <property type="match status" value="1"/>
</dbReference>
<reference evidence="5 7" key="2">
    <citation type="submission" date="2018-03" db="EMBL/GenBank/DDBJ databases">
        <title>Genomic Encyclopedia of Archaeal and Bacterial Type Strains, Phase II (KMG-II): from individual species to whole genera.</title>
        <authorList>
            <person name="Goeker M."/>
        </authorList>
    </citation>
    <scope>NUCLEOTIDE SEQUENCE [LARGE SCALE GENOMIC DNA]</scope>
    <source>
        <strain evidence="5 7">DSM 25227</strain>
    </source>
</reference>
<evidence type="ECO:0000313" key="7">
    <source>
        <dbReference type="Proteomes" id="UP000245839"/>
    </source>
</evidence>
<dbReference type="EMBL" id="UETC01000002">
    <property type="protein sequence ID" value="SSA42036.1"/>
    <property type="molecule type" value="Genomic_DNA"/>
</dbReference>
<dbReference type="GO" id="GO:0000160">
    <property type="term" value="P:phosphorelay signal transduction system"/>
    <property type="evidence" value="ECO:0007669"/>
    <property type="project" value="UniProtKB-KW"/>
</dbReference>
<gene>
    <name evidence="5" type="ORF">BCF38_102683</name>
    <name evidence="6" type="ORF">SAMN05421539_102683</name>
</gene>
<keyword evidence="1" id="KW-0597">Phosphoprotein</keyword>
<dbReference type="SUPFAM" id="SSF52172">
    <property type="entry name" value="CheY-like"/>
    <property type="match status" value="1"/>
</dbReference>
<protein>
    <submittedName>
        <fullName evidence="6">Response regulator receiver domain-containing protein</fullName>
    </submittedName>
</protein>
<sequence>MPRVVALTANAMSAERTRYIEAGMDDYLSKPIDVGALAGSLRRAGEKSMGS</sequence>
<evidence type="ECO:0000256" key="2">
    <source>
        <dbReference type="ARBA" id="ARBA00023012"/>
    </source>
</evidence>
<dbReference type="Proteomes" id="UP000251571">
    <property type="component" value="Unassembled WGS sequence"/>
</dbReference>
<dbReference type="InterPro" id="IPR011006">
    <property type="entry name" value="CheY-like_superfamily"/>
</dbReference>
<evidence type="ECO:0000313" key="8">
    <source>
        <dbReference type="Proteomes" id="UP000251571"/>
    </source>
</evidence>
<accession>A0A2Y9ADP1</accession>
<reference evidence="6 8" key="1">
    <citation type="submission" date="2016-10" db="EMBL/GenBank/DDBJ databases">
        <authorList>
            <person name="Cai Z."/>
        </authorList>
    </citation>
    <scope>NUCLEOTIDE SEQUENCE [LARGE SCALE GENOMIC DNA]</scope>
    <source>
        <strain evidence="6 8">DSM 25227</strain>
    </source>
</reference>
<keyword evidence="7" id="KW-1185">Reference proteome</keyword>
<dbReference type="PROSITE" id="PS50110">
    <property type="entry name" value="RESPONSE_REGULATORY"/>
    <property type="match status" value="1"/>
</dbReference>
<dbReference type="AlphaFoldDB" id="A0A2Y9ADP1"/>
<evidence type="ECO:0000256" key="3">
    <source>
        <dbReference type="PROSITE-ProRule" id="PRU00169"/>
    </source>
</evidence>
<keyword evidence="2" id="KW-0902">Two-component regulatory system</keyword>
<evidence type="ECO:0000313" key="6">
    <source>
        <dbReference type="EMBL" id="SSA42036.1"/>
    </source>
</evidence>
<dbReference type="Gene3D" id="3.40.50.2300">
    <property type="match status" value="1"/>
</dbReference>
<dbReference type="PANTHER" id="PTHR45339:SF1">
    <property type="entry name" value="HYBRID SIGNAL TRANSDUCTION HISTIDINE KINASE J"/>
    <property type="match status" value="1"/>
</dbReference>
<dbReference type="RefSeq" id="WP_109563736.1">
    <property type="nucleotide sequence ID" value="NZ_QGDJ01000002.1"/>
</dbReference>
<evidence type="ECO:0000256" key="1">
    <source>
        <dbReference type="ARBA" id="ARBA00022553"/>
    </source>
</evidence>
<evidence type="ECO:0000259" key="4">
    <source>
        <dbReference type="PROSITE" id="PS50110"/>
    </source>
</evidence>
<dbReference type="EMBL" id="QGDJ01000002">
    <property type="protein sequence ID" value="PWJ21430.1"/>
    <property type="molecule type" value="Genomic_DNA"/>
</dbReference>
<evidence type="ECO:0000313" key="5">
    <source>
        <dbReference type="EMBL" id="PWJ21430.1"/>
    </source>
</evidence>